<dbReference type="KEGG" id="mcos:GM418_28675"/>
<proteinExistence type="predicted"/>
<accession>A0A6I6K513</accession>
<gene>
    <name evidence="2" type="ORF">GM418_28675</name>
</gene>
<dbReference type="Pfam" id="PF03050">
    <property type="entry name" value="DDE_Tnp_IS66"/>
    <property type="match status" value="1"/>
</dbReference>
<dbReference type="RefSeq" id="WP_281350217.1">
    <property type="nucleotide sequence ID" value="NZ_CP046401.1"/>
</dbReference>
<protein>
    <submittedName>
        <fullName evidence="2">Transposase</fullName>
    </submittedName>
</protein>
<keyword evidence="3" id="KW-1185">Reference proteome</keyword>
<name>A0A6I6K513_9BACT</name>
<dbReference type="EMBL" id="CP046401">
    <property type="protein sequence ID" value="QGY47502.1"/>
    <property type="molecule type" value="Genomic_DNA"/>
</dbReference>
<reference evidence="2" key="1">
    <citation type="submission" date="2019-11" db="EMBL/GenBank/DDBJ databases">
        <authorList>
            <person name="Zheng R.K."/>
            <person name="Sun C.M."/>
        </authorList>
    </citation>
    <scope>NUCLEOTIDE SEQUENCE [LARGE SCALE GENOMIC DNA]</scope>
    <source>
        <strain evidence="2">WC007</strain>
    </source>
</reference>
<dbReference type="PANTHER" id="PTHR33678">
    <property type="entry name" value="BLL1576 PROTEIN"/>
    <property type="match status" value="1"/>
</dbReference>
<dbReference type="Proteomes" id="UP000428260">
    <property type="component" value="Chromosome"/>
</dbReference>
<dbReference type="InterPro" id="IPR052344">
    <property type="entry name" value="Transposase-related"/>
</dbReference>
<sequence length="90" mass="10122">MAEKFNHTLPKSPMGEALQYTIPRWDNLLAYLYGGHLEIDNNLVENAIRPNALGRKNYLFAGSHEGLNGQPCFTRFLVLAKRMMSTPLSG</sequence>
<organism evidence="2 3">
    <name type="scientific">Maribellus comscasis</name>
    <dbReference type="NCBI Taxonomy" id="2681766"/>
    <lineage>
        <taxon>Bacteria</taxon>
        <taxon>Pseudomonadati</taxon>
        <taxon>Bacteroidota</taxon>
        <taxon>Bacteroidia</taxon>
        <taxon>Marinilabiliales</taxon>
        <taxon>Prolixibacteraceae</taxon>
        <taxon>Maribellus</taxon>
    </lineage>
</organism>
<dbReference type="PANTHER" id="PTHR33678:SF1">
    <property type="entry name" value="BLL1576 PROTEIN"/>
    <property type="match status" value="1"/>
</dbReference>
<evidence type="ECO:0000313" key="2">
    <source>
        <dbReference type="EMBL" id="QGY47502.1"/>
    </source>
</evidence>
<evidence type="ECO:0000313" key="3">
    <source>
        <dbReference type="Proteomes" id="UP000428260"/>
    </source>
</evidence>
<evidence type="ECO:0000259" key="1">
    <source>
        <dbReference type="Pfam" id="PF03050"/>
    </source>
</evidence>
<feature type="domain" description="Transposase IS66 central" evidence="1">
    <location>
        <begin position="3"/>
        <end position="67"/>
    </location>
</feature>
<dbReference type="InterPro" id="IPR004291">
    <property type="entry name" value="Transposase_IS66_central"/>
</dbReference>
<dbReference type="AlphaFoldDB" id="A0A6I6K513"/>